<dbReference type="EMBL" id="LR797245">
    <property type="protein sequence ID" value="CAB4196199.1"/>
    <property type="molecule type" value="Genomic_DNA"/>
</dbReference>
<evidence type="ECO:0000313" key="4">
    <source>
        <dbReference type="EMBL" id="CAB4211851.1"/>
    </source>
</evidence>
<dbReference type="EMBL" id="LR797017">
    <property type="protein sequence ID" value="CAB4181255.1"/>
    <property type="molecule type" value="Genomic_DNA"/>
</dbReference>
<accession>A0A6J5QJW9</accession>
<evidence type="ECO:0000313" key="2">
    <source>
        <dbReference type="EMBL" id="CAB4181255.1"/>
    </source>
</evidence>
<evidence type="ECO:0000313" key="3">
    <source>
        <dbReference type="EMBL" id="CAB4196199.1"/>
    </source>
</evidence>
<evidence type="ECO:0000313" key="1">
    <source>
        <dbReference type="EMBL" id="CAB4169673.1"/>
    </source>
</evidence>
<dbReference type="EMBL" id="LR797379">
    <property type="protein sequence ID" value="CAB4211851.1"/>
    <property type="molecule type" value="Genomic_DNA"/>
</dbReference>
<protein>
    <submittedName>
        <fullName evidence="2">Uncharacterized protein</fullName>
    </submittedName>
</protein>
<name>A0A6J5QJW9_9CAUD</name>
<proteinExistence type="predicted"/>
<reference evidence="2" key="1">
    <citation type="submission" date="2020-05" db="EMBL/GenBank/DDBJ databases">
        <authorList>
            <person name="Chiriac C."/>
            <person name="Salcher M."/>
            <person name="Ghai R."/>
            <person name="Kavagutti S V."/>
        </authorList>
    </citation>
    <scope>NUCLEOTIDE SEQUENCE</scope>
</reference>
<sequence>MNVFEDQAKFMTACGQSVGKVNEDQLGLYLRLILGGNPRASCCR</sequence>
<gene>
    <name evidence="2" type="ORF">UFOVP1070_23</name>
    <name evidence="3" type="ORF">UFOVP1302_61</name>
    <name evidence="4" type="ORF">UFOVP1416_51</name>
    <name evidence="1" type="ORF">UFOVP895_64</name>
</gene>
<dbReference type="EMBL" id="LR796842">
    <property type="protein sequence ID" value="CAB4169673.1"/>
    <property type="molecule type" value="Genomic_DNA"/>
</dbReference>
<organism evidence="2">
    <name type="scientific">uncultured Caudovirales phage</name>
    <dbReference type="NCBI Taxonomy" id="2100421"/>
    <lineage>
        <taxon>Viruses</taxon>
        <taxon>Duplodnaviria</taxon>
        <taxon>Heunggongvirae</taxon>
        <taxon>Uroviricota</taxon>
        <taxon>Caudoviricetes</taxon>
        <taxon>Peduoviridae</taxon>
        <taxon>Maltschvirus</taxon>
        <taxon>Maltschvirus maltsch</taxon>
    </lineage>
</organism>